<evidence type="ECO:0000313" key="2">
    <source>
        <dbReference type="EMBL" id="KJA22797.1"/>
    </source>
</evidence>
<reference evidence="3" key="1">
    <citation type="submission" date="2014-04" db="EMBL/GenBank/DDBJ databases">
        <title>Evolutionary Origins and Diversification of the Mycorrhizal Mutualists.</title>
        <authorList>
            <consortium name="DOE Joint Genome Institute"/>
            <consortium name="Mycorrhizal Genomics Consortium"/>
            <person name="Kohler A."/>
            <person name="Kuo A."/>
            <person name="Nagy L.G."/>
            <person name="Floudas D."/>
            <person name="Copeland A."/>
            <person name="Barry K.W."/>
            <person name="Cichocki N."/>
            <person name="Veneault-Fourrey C."/>
            <person name="LaButti K."/>
            <person name="Lindquist E.A."/>
            <person name="Lipzen A."/>
            <person name="Lundell T."/>
            <person name="Morin E."/>
            <person name="Murat C."/>
            <person name="Riley R."/>
            <person name="Ohm R."/>
            <person name="Sun H."/>
            <person name="Tunlid A."/>
            <person name="Henrissat B."/>
            <person name="Grigoriev I.V."/>
            <person name="Hibbett D.S."/>
            <person name="Martin F."/>
        </authorList>
    </citation>
    <scope>NUCLEOTIDE SEQUENCE [LARGE SCALE GENOMIC DNA]</scope>
    <source>
        <strain evidence="3">FD-334 SS-4</strain>
    </source>
</reference>
<evidence type="ECO:0000313" key="3">
    <source>
        <dbReference type="Proteomes" id="UP000054270"/>
    </source>
</evidence>
<evidence type="ECO:0000256" key="1">
    <source>
        <dbReference type="SAM" id="MobiDB-lite"/>
    </source>
</evidence>
<dbReference type="Proteomes" id="UP000054270">
    <property type="component" value="Unassembled WGS sequence"/>
</dbReference>
<dbReference type="AlphaFoldDB" id="A0A0D2L6Z4"/>
<proteinExistence type="predicted"/>
<feature type="compositionally biased region" description="Low complexity" evidence="1">
    <location>
        <begin position="87"/>
        <end position="101"/>
    </location>
</feature>
<keyword evidence="3" id="KW-1185">Reference proteome</keyword>
<protein>
    <submittedName>
        <fullName evidence="2">Uncharacterized protein</fullName>
    </submittedName>
</protein>
<dbReference type="EMBL" id="KN817547">
    <property type="protein sequence ID" value="KJA22797.1"/>
    <property type="molecule type" value="Genomic_DNA"/>
</dbReference>
<name>A0A0D2L6Z4_HYPSF</name>
<feature type="region of interest" description="Disordered" evidence="1">
    <location>
        <begin position="87"/>
        <end position="123"/>
    </location>
</feature>
<accession>A0A0D2L6Z4</accession>
<gene>
    <name evidence="2" type="ORF">HYPSUDRAFT_201876</name>
</gene>
<organism evidence="2 3">
    <name type="scientific">Hypholoma sublateritium (strain FD-334 SS-4)</name>
    <dbReference type="NCBI Taxonomy" id="945553"/>
    <lineage>
        <taxon>Eukaryota</taxon>
        <taxon>Fungi</taxon>
        <taxon>Dikarya</taxon>
        <taxon>Basidiomycota</taxon>
        <taxon>Agaricomycotina</taxon>
        <taxon>Agaricomycetes</taxon>
        <taxon>Agaricomycetidae</taxon>
        <taxon>Agaricales</taxon>
        <taxon>Agaricineae</taxon>
        <taxon>Strophariaceae</taxon>
        <taxon>Hypholoma</taxon>
    </lineage>
</organism>
<sequence>MHPPDPSDPADVVHVPLAVACAVPQTFPRRDNHRRPVSHLLGLSLPAPPTMSSAHPKACHSLPACASHFQSGLAHLFLVSSAFSHLASSTPSAPRSASSRTPRSRTEGPATSARMPTDTGCSSSDIRLALRRRLPPVI</sequence>